<reference evidence="2 3" key="1">
    <citation type="submission" date="2019-04" db="EMBL/GenBank/DDBJ databases">
        <title>Chromosome genome assembly for Takifugu flavidus.</title>
        <authorList>
            <person name="Xiao S."/>
        </authorList>
    </citation>
    <scope>NUCLEOTIDE SEQUENCE [LARGE SCALE GENOMIC DNA]</scope>
    <source>
        <strain evidence="2">HTHZ2018</strain>
        <tissue evidence="2">Muscle</tissue>
    </source>
</reference>
<feature type="region of interest" description="Disordered" evidence="1">
    <location>
        <begin position="68"/>
        <end position="100"/>
    </location>
</feature>
<feature type="compositionally biased region" description="Polar residues" evidence="1">
    <location>
        <begin position="91"/>
        <end position="100"/>
    </location>
</feature>
<sequence length="100" mass="10737">MCSFYRGTIESIITGCITVWCGGCTACSQKTLQRIVNAARKIIGAPLRSLANILHTRLTRRAISIVEDNSHPSHPDFSLLPSGPPPPDCQTALSSRLSGC</sequence>
<name>A0A5C6PFH4_9TELE</name>
<evidence type="ECO:0000313" key="2">
    <source>
        <dbReference type="EMBL" id="TWW78472.1"/>
    </source>
</evidence>
<dbReference type="AlphaFoldDB" id="A0A5C6PFH4"/>
<accession>A0A5C6PFH4</accession>
<dbReference type="Proteomes" id="UP000324091">
    <property type="component" value="Chromosome 11"/>
</dbReference>
<gene>
    <name evidence="2" type="ORF">D4764_11G0005930</name>
</gene>
<keyword evidence="3" id="KW-1185">Reference proteome</keyword>
<comment type="caution">
    <text evidence="2">The sequence shown here is derived from an EMBL/GenBank/DDBJ whole genome shotgun (WGS) entry which is preliminary data.</text>
</comment>
<evidence type="ECO:0000313" key="3">
    <source>
        <dbReference type="Proteomes" id="UP000324091"/>
    </source>
</evidence>
<evidence type="ECO:0000256" key="1">
    <source>
        <dbReference type="SAM" id="MobiDB-lite"/>
    </source>
</evidence>
<organism evidence="2 3">
    <name type="scientific">Takifugu flavidus</name>
    <name type="common">sansaifugu</name>
    <dbReference type="NCBI Taxonomy" id="433684"/>
    <lineage>
        <taxon>Eukaryota</taxon>
        <taxon>Metazoa</taxon>
        <taxon>Chordata</taxon>
        <taxon>Craniata</taxon>
        <taxon>Vertebrata</taxon>
        <taxon>Euteleostomi</taxon>
        <taxon>Actinopterygii</taxon>
        <taxon>Neopterygii</taxon>
        <taxon>Teleostei</taxon>
        <taxon>Neoteleostei</taxon>
        <taxon>Acanthomorphata</taxon>
        <taxon>Eupercaria</taxon>
        <taxon>Tetraodontiformes</taxon>
        <taxon>Tetradontoidea</taxon>
        <taxon>Tetraodontidae</taxon>
        <taxon>Takifugu</taxon>
    </lineage>
</organism>
<proteinExistence type="predicted"/>
<dbReference type="EMBL" id="RHFK02000003">
    <property type="protein sequence ID" value="TWW78472.1"/>
    <property type="molecule type" value="Genomic_DNA"/>
</dbReference>
<protein>
    <submittedName>
        <fullName evidence="2">Uncharacterized protein</fullName>
    </submittedName>
</protein>